<comment type="caution">
    <text evidence="1">The sequence shown here is derived from an EMBL/GenBank/DDBJ whole genome shotgun (WGS) entry which is preliminary data.</text>
</comment>
<dbReference type="RefSeq" id="WP_036852527.1">
    <property type="nucleotide sequence ID" value="NZ_CALTZT010000010.1"/>
</dbReference>
<dbReference type="EMBL" id="JQJD01000053">
    <property type="protein sequence ID" value="KGN79208.1"/>
    <property type="molecule type" value="Genomic_DNA"/>
</dbReference>
<dbReference type="AlphaFoldDB" id="A0A0A2EJT5"/>
<reference evidence="1 2" key="1">
    <citation type="submission" date="2014-08" db="EMBL/GenBank/DDBJ databases">
        <title>Porphyromonas cangingivalis strain:COT-109_OH1386 Genome sequencing.</title>
        <authorList>
            <person name="Wallis C."/>
            <person name="Deusch O."/>
            <person name="O'Flynn C."/>
            <person name="Davis I."/>
            <person name="Jospin G."/>
            <person name="Darling A.E."/>
            <person name="Coil D.A."/>
            <person name="Alexiev A."/>
            <person name="Horsfall A."/>
            <person name="Kirkwood N."/>
            <person name="Harris S."/>
            <person name="Eisen J.A."/>
        </authorList>
    </citation>
    <scope>NUCLEOTIDE SEQUENCE [LARGE SCALE GENOMIC DNA]</scope>
    <source>
        <strain evidence="2">COT-109 OH1386</strain>
    </source>
</reference>
<keyword evidence="2" id="KW-1185">Reference proteome</keyword>
<sequence length="117" mass="12926">MAKSTDFFHVKPQNWNCAQSIQKGFQHITKMSDEEIELAYRPMGGGRAEGGLCGALYSAENILKERGLPSIKDEFTRRAGGATCRELKGENKFPCTSAVDLAEELLAERLKEAGMDK</sequence>
<gene>
    <name evidence="1" type="ORF">HQ35_08640</name>
</gene>
<evidence type="ECO:0000313" key="2">
    <source>
        <dbReference type="Proteomes" id="UP000030125"/>
    </source>
</evidence>
<accession>A0A0A2EJT5</accession>
<dbReference type="OrthoDB" id="1013594at2"/>
<dbReference type="Proteomes" id="UP000030125">
    <property type="component" value="Unassembled WGS sequence"/>
</dbReference>
<name>A0A0A2EJT5_PORCN</name>
<organism evidence="1 2">
    <name type="scientific">Porphyromonas cangingivalis</name>
    <dbReference type="NCBI Taxonomy" id="36874"/>
    <lineage>
        <taxon>Bacteria</taxon>
        <taxon>Pseudomonadati</taxon>
        <taxon>Bacteroidota</taxon>
        <taxon>Bacteroidia</taxon>
        <taxon>Bacteroidales</taxon>
        <taxon>Porphyromonadaceae</taxon>
        <taxon>Porphyromonas</taxon>
    </lineage>
</organism>
<evidence type="ECO:0000313" key="1">
    <source>
        <dbReference type="EMBL" id="KGN79208.1"/>
    </source>
</evidence>
<protein>
    <submittedName>
        <fullName evidence="1">Redox-active protein</fullName>
    </submittedName>
</protein>
<proteinExistence type="predicted"/>